<gene>
    <name evidence="4" type="ORF">D9V28_04925</name>
</gene>
<dbReference type="InterPro" id="IPR010330">
    <property type="entry name" value="CoiA_nuc"/>
</dbReference>
<dbReference type="OrthoDB" id="4518752at2"/>
<name>A0A3L7J9P1_9MICO</name>
<dbReference type="Pfam" id="PF06054">
    <property type="entry name" value="CoiA_nuc"/>
    <property type="match status" value="1"/>
</dbReference>
<evidence type="ECO:0000313" key="4">
    <source>
        <dbReference type="EMBL" id="RLQ86181.1"/>
    </source>
</evidence>
<evidence type="ECO:0000259" key="3">
    <source>
        <dbReference type="Pfam" id="PF06054"/>
    </source>
</evidence>
<dbReference type="Proteomes" id="UP000282460">
    <property type="component" value="Unassembled WGS sequence"/>
</dbReference>
<feature type="domain" description="Competence protein CoiA nuclease-like" evidence="3">
    <location>
        <begin position="86"/>
        <end position="217"/>
    </location>
</feature>
<dbReference type="EMBL" id="RCWJ01000001">
    <property type="protein sequence ID" value="RLQ86181.1"/>
    <property type="molecule type" value="Genomic_DNA"/>
</dbReference>
<keyword evidence="1" id="KW-0175">Coiled coil</keyword>
<proteinExistence type="predicted"/>
<evidence type="ECO:0000256" key="2">
    <source>
        <dbReference type="SAM" id="MobiDB-lite"/>
    </source>
</evidence>
<feature type="compositionally biased region" description="Basic and acidic residues" evidence="2">
    <location>
        <begin position="441"/>
        <end position="450"/>
    </location>
</feature>
<keyword evidence="5" id="KW-1185">Reference proteome</keyword>
<feature type="region of interest" description="Disordered" evidence="2">
    <location>
        <begin position="441"/>
        <end position="464"/>
    </location>
</feature>
<evidence type="ECO:0000313" key="5">
    <source>
        <dbReference type="Proteomes" id="UP000282460"/>
    </source>
</evidence>
<organism evidence="4 5">
    <name type="scientific">Mycetocola zhadangensis</name>
    <dbReference type="NCBI Taxonomy" id="1164595"/>
    <lineage>
        <taxon>Bacteria</taxon>
        <taxon>Bacillati</taxon>
        <taxon>Actinomycetota</taxon>
        <taxon>Actinomycetes</taxon>
        <taxon>Micrococcales</taxon>
        <taxon>Microbacteriaceae</taxon>
        <taxon>Mycetocola</taxon>
    </lineage>
</organism>
<protein>
    <recommendedName>
        <fullName evidence="3">Competence protein CoiA nuclease-like domain-containing protein</fullName>
    </recommendedName>
</protein>
<comment type="caution">
    <text evidence="4">The sequence shown here is derived from an EMBL/GenBank/DDBJ whole genome shotgun (WGS) entry which is preliminary data.</text>
</comment>
<dbReference type="AlphaFoldDB" id="A0A3L7J9P1"/>
<sequence length="495" mass="56510">MRHAPNLIAAFAEGERRMIFARHIDGGDLLLLPDGEAKQWRERTKTELRCPIPGCPSPELRTVARHPHKRDGFTHIGGGSGGHSAESYAHLESKGRIAEWLRRRYPHCKVTEEQSTTDRERIADVMIENPNGRKMAFEIQFSALTPAEWKRRHESYRRQEIVDIWLFGSTGAQFRRYAREDRSVLLNPTHEMVAASGQPVYWFNPFAQKIAAAVNLVTADGREYPVPATSHHGELAVYDLESFALFETGFWNEPVRQHHANRDELARREMERQARQAKQLRQREVARAQTLQMAEAEWAQSLLRQRILKRFGGALPGYLEAPIGGKLPVVPAAWQCFLYERFVQGDRDGRTVSIDECARALSGSVAANHEIRYSIAAAWLTGLEKAGLLTRTSNAPWWVGSDESKFLIISREDAERRRQVHAQRKVDWIDPLPLEDDEIETHRPRWDRPRRPSPMLGRARPAPVPVPQKAAVRTCGRCEKPLDPVLWDIGLHVIC</sequence>
<reference evidence="4 5" key="1">
    <citation type="submission" date="2018-10" db="EMBL/GenBank/DDBJ databases">
        <authorList>
            <person name="Li J."/>
        </authorList>
    </citation>
    <scope>NUCLEOTIDE SEQUENCE [LARGE SCALE GENOMIC DNA]</scope>
    <source>
        <strain evidence="4 5">ZD1-4</strain>
    </source>
</reference>
<feature type="coiled-coil region" evidence="1">
    <location>
        <begin position="260"/>
        <end position="287"/>
    </location>
</feature>
<accession>A0A3L7J9P1</accession>
<evidence type="ECO:0000256" key="1">
    <source>
        <dbReference type="SAM" id="Coils"/>
    </source>
</evidence>